<name>A0A8I1GB15_9HYPH</name>
<sequence length="152" mass="16745">MSFEDDRRRRASTNPEEWFSILLALFATIGGAFFIGSYPDYTPGETGGVAWAVPVWIGFFYLIIQMMFLLFSASQIRALGVLDSVLAIAPVVAGLVILVQIIISPTFKEQISAYQLNSLAVLIVAGASEFLLTIWIRFVLNRRTVSFGGGEM</sequence>
<keyword evidence="1" id="KW-0472">Membrane</keyword>
<evidence type="ECO:0000313" key="3">
    <source>
        <dbReference type="Proteomes" id="UP000623250"/>
    </source>
</evidence>
<keyword evidence="1" id="KW-1133">Transmembrane helix</keyword>
<feature type="transmembrane region" description="Helical" evidence="1">
    <location>
        <begin position="85"/>
        <end position="107"/>
    </location>
</feature>
<gene>
    <name evidence="2" type="ORF">JDN41_02545</name>
</gene>
<feature type="transmembrane region" description="Helical" evidence="1">
    <location>
        <begin position="119"/>
        <end position="140"/>
    </location>
</feature>
<proteinExistence type="predicted"/>
<feature type="transmembrane region" description="Helical" evidence="1">
    <location>
        <begin position="51"/>
        <end position="73"/>
    </location>
</feature>
<keyword evidence="3" id="KW-1185">Reference proteome</keyword>
<dbReference type="Proteomes" id="UP000623250">
    <property type="component" value="Unassembled WGS sequence"/>
</dbReference>
<evidence type="ECO:0000313" key="2">
    <source>
        <dbReference type="EMBL" id="MBJ7542430.1"/>
    </source>
</evidence>
<feature type="transmembrane region" description="Helical" evidence="1">
    <location>
        <begin position="21"/>
        <end position="39"/>
    </location>
</feature>
<dbReference type="RefSeq" id="WP_037232533.1">
    <property type="nucleotide sequence ID" value="NZ_JAEMUK010000006.1"/>
</dbReference>
<protein>
    <submittedName>
        <fullName evidence="2">Uncharacterized protein</fullName>
    </submittedName>
</protein>
<accession>A0A8I1GB15</accession>
<evidence type="ECO:0000256" key="1">
    <source>
        <dbReference type="SAM" id="Phobius"/>
    </source>
</evidence>
<keyword evidence="1" id="KW-0812">Transmembrane</keyword>
<reference evidence="2 3" key="1">
    <citation type="submission" date="2020-12" db="EMBL/GenBank/DDBJ databases">
        <title>Revised draft genomes of Rhodomicrobium vannielii ATCC 17100 and Rhodomicrobium udaipurense JA643.</title>
        <authorList>
            <person name="Conners E.M."/>
            <person name="Davenport E.J."/>
            <person name="Bose A."/>
        </authorList>
    </citation>
    <scope>NUCLEOTIDE SEQUENCE [LARGE SCALE GENOMIC DNA]</scope>
    <source>
        <strain evidence="2 3">JA643</strain>
    </source>
</reference>
<dbReference type="AlphaFoldDB" id="A0A8I1GB15"/>
<dbReference type="EMBL" id="JAEMUK010000006">
    <property type="protein sequence ID" value="MBJ7542430.1"/>
    <property type="molecule type" value="Genomic_DNA"/>
</dbReference>
<comment type="caution">
    <text evidence="2">The sequence shown here is derived from an EMBL/GenBank/DDBJ whole genome shotgun (WGS) entry which is preliminary data.</text>
</comment>
<organism evidence="2 3">
    <name type="scientific">Rhodomicrobium udaipurense</name>
    <dbReference type="NCBI Taxonomy" id="1202716"/>
    <lineage>
        <taxon>Bacteria</taxon>
        <taxon>Pseudomonadati</taxon>
        <taxon>Pseudomonadota</taxon>
        <taxon>Alphaproteobacteria</taxon>
        <taxon>Hyphomicrobiales</taxon>
        <taxon>Hyphomicrobiaceae</taxon>
        <taxon>Rhodomicrobium</taxon>
    </lineage>
</organism>